<dbReference type="CDD" id="cd21089">
    <property type="entry name" value="Trm112-like"/>
    <property type="match status" value="1"/>
</dbReference>
<dbReference type="InterPro" id="IPR039127">
    <property type="entry name" value="Trm112"/>
</dbReference>
<gene>
    <name evidence="3" type="ORF">V6N11_004294</name>
</gene>
<comment type="caution">
    <text evidence="3">The sequence shown here is derived from an EMBL/GenBank/DDBJ whole genome shotgun (WGS) entry which is preliminary data.</text>
</comment>
<name>A0ABR2SFR4_9ROSI</name>
<dbReference type="Gene3D" id="2.20.25.10">
    <property type="match status" value="1"/>
</dbReference>
<organism evidence="3 4">
    <name type="scientific">Hibiscus sabdariffa</name>
    <name type="common">roselle</name>
    <dbReference type="NCBI Taxonomy" id="183260"/>
    <lineage>
        <taxon>Eukaryota</taxon>
        <taxon>Viridiplantae</taxon>
        <taxon>Streptophyta</taxon>
        <taxon>Embryophyta</taxon>
        <taxon>Tracheophyta</taxon>
        <taxon>Spermatophyta</taxon>
        <taxon>Magnoliopsida</taxon>
        <taxon>eudicotyledons</taxon>
        <taxon>Gunneridae</taxon>
        <taxon>Pentapetalae</taxon>
        <taxon>rosids</taxon>
        <taxon>malvids</taxon>
        <taxon>Malvales</taxon>
        <taxon>Malvaceae</taxon>
        <taxon>Malvoideae</taxon>
        <taxon>Hibiscus</taxon>
    </lineage>
</organism>
<dbReference type="PANTHER" id="PTHR12773">
    <property type="entry name" value="UPF0315 PROTEIN-RELATED"/>
    <property type="match status" value="1"/>
</dbReference>
<proteinExistence type="inferred from homology"/>
<dbReference type="InterPro" id="IPR005651">
    <property type="entry name" value="Trm112-like"/>
</dbReference>
<evidence type="ECO:0008006" key="5">
    <source>
        <dbReference type="Google" id="ProtNLM"/>
    </source>
</evidence>
<dbReference type="PANTHER" id="PTHR12773:SF0">
    <property type="entry name" value="MULTIFUNCTIONAL METHYLTRANSFERASE SUBUNIT TRM112-LIKE PROTEIN"/>
    <property type="match status" value="1"/>
</dbReference>
<keyword evidence="2" id="KW-0472">Membrane</keyword>
<dbReference type="Pfam" id="PF03966">
    <property type="entry name" value="Trm112p"/>
    <property type="match status" value="1"/>
</dbReference>
<accession>A0ABR2SFR4</accession>
<dbReference type="SUPFAM" id="SSF158997">
    <property type="entry name" value="Trm112p-like"/>
    <property type="match status" value="1"/>
</dbReference>
<protein>
    <recommendedName>
        <fullName evidence="5">Multifunctional methyltransferase subunit TRM112-like protein</fullName>
    </recommendedName>
</protein>
<sequence length="367" mass="40187">MRLLSHNMLSSNIKGVTNGFPLRIQVEKVVEKQVEINHDFLRNIFPKIHWKAFSDASRIMGYNQLPEEPPEPSVLESDVDFLVKFHHALLELHLEEGALLCPETGRKFPVSKGIPNMLLLEGEASGFLAIASSESTTCGVREVDLVLDCWGANKQSLPDYSPPLQLCAQVSALQDHVPVESLLALCAQNESKICLPCGTSCSGGYFPSSTCNANADRMCTSCSLCQDSSCWDVCGVSSESQQQQQLEIKKLVVIIGSSLLSCLLILVACIFSRIFKVKSEGKHTIQCCFCIGKPVAKADPDPNPLPLLSLTAYVGETQVHRLSELKDATHGFKELSELGREGASVLCIKLFFLMLGKSQSSKLMLLQ</sequence>
<keyword evidence="2" id="KW-1133">Transmembrane helix</keyword>
<evidence type="ECO:0000256" key="2">
    <source>
        <dbReference type="SAM" id="Phobius"/>
    </source>
</evidence>
<dbReference type="Proteomes" id="UP001396334">
    <property type="component" value="Unassembled WGS sequence"/>
</dbReference>
<reference evidence="3 4" key="1">
    <citation type="journal article" date="2024" name="G3 (Bethesda)">
        <title>Genome assembly of Hibiscus sabdariffa L. provides insights into metabolisms of medicinal natural products.</title>
        <authorList>
            <person name="Kim T."/>
        </authorList>
    </citation>
    <scope>NUCLEOTIDE SEQUENCE [LARGE SCALE GENOMIC DNA]</scope>
    <source>
        <strain evidence="3">TK-2024</strain>
        <tissue evidence="3">Old leaves</tissue>
    </source>
</reference>
<comment type="similarity">
    <text evidence="1">Belongs to the TRM112 family.</text>
</comment>
<feature type="transmembrane region" description="Helical" evidence="2">
    <location>
        <begin position="251"/>
        <end position="275"/>
    </location>
</feature>
<evidence type="ECO:0000313" key="3">
    <source>
        <dbReference type="EMBL" id="KAK9024116.1"/>
    </source>
</evidence>
<evidence type="ECO:0000256" key="1">
    <source>
        <dbReference type="ARBA" id="ARBA00007980"/>
    </source>
</evidence>
<dbReference type="EMBL" id="JBBPBN010000015">
    <property type="protein sequence ID" value="KAK9024116.1"/>
    <property type="molecule type" value="Genomic_DNA"/>
</dbReference>
<keyword evidence="4" id="KW-1185">Reference proteome</keyword>
<keyword evidence="2" id="KW-0812">Transmembrane</keyword>
<evidence type="ECO:0000313" key="4">
    <source>
        <dbReference type="Proteomes" id="UP001396334"/>
    </source>
</evidence>